<evidence type="ECO:0008006" key="4">
    <source>
        <dbReference type="Google" id="ProtNLM"/>
    </source>
</evidence>
<protein>
    <recommendedName>
        <fullName evidence="4">Lipocalin-like domain-containing protein</fullName>
    </recommendedName>
</protein>
<proteinExistence type="predicted"/>
<reference evidence="2 3" key="1">
    <citation type="submission" date="2016-10" db="EMBL/GenBank/DDBJ databases">
        <authorList>
            <person name="Varghese N."/>
            <person name="Submissions S."/>
        </authorList>
    </citation>
    <scope>NUCLEOTIDE SEQUENCE [LARGE SCALE GENOMIC DNA]</scope>
    <source>
        <strain evidence="2 3">CGMCC 1.6859</strain>
    </source>
</reference>
<dbReference type="RefSeq" id="WP_139159212.1">
    <property type="nucleotide sequence ID" value="NZ_CP023642.1"/>
</dbReference>
<evidence type="ECO:0000313" key="3">
    <source>
        <dbReference type="Proteomes" id="UP000199307"/>
    </source>
</evidence>
<keyword evidence="3" id="KW-1185">Reference proteome</keyword>
<feature type="signal peptide" evidence="1">
    <location>
        <begin position="1"/>
        <end position="18"/>
    </location>
</feature>
<dbReference type="Proteomes" id="UP000199307">
    <property type="component" value="Unassembled WGS sequence"/>
</dbReference>
<gene>
    <name evidence="2" type="ORF">SAMN02927916_3390</name>
</gene>
<evidence type="ECO:0000313" key="2">
    <source>
        <dbReference type="EMBL" id="SCY78804.1"/>
    </source>
</evidence>
<keyword evidence="1" id="KW-0732">Signal</keyword>
<name>A0ABY0LYA9_9FLAO</name>
<comment type="caution">
    <text evidence="2">The sequence shown here is derived from an EMBL/GenBank/DDBJ whole genome shotgun (WGS) entry which is preliminary data.</text>
</comment>
<dbReference type="EMBL" id="FMVC01000005">
    <property type="protein sequence ID" value="SCY78804.1"/>
    <property type="molecule type" value="Genomic_DNA"/>
</dbReference>
<organism evidence="2 3">
    <name type="scientific">Flavobacterium anhuiense</name>
    <dbReference type="NCBI Taxonomy" id="459526"/>
    <lineage>
        <taxon>Bacteria</taxon>
        <taxon>Pseudomonadati</taxon>
        <taxon>Bacteroidota</taxon>
        <taxon>Flavobacteriia</taxon>
        <taxon>Flavobacteriales</taxon>
        <taxon>Flavobacteriaceae</taxon>
        <taxon>Flavobacterium</taxon>
    </lineage>
</organism>
<sequence length="217" mass="23803">MKKNIFLLILFCTINLCAQTSINLYKGAWSTVNPNKTTIICNSAVSSRIYRITNGTMSADNVFDDYTILVDGIELPRRFMEGGGVVVEGKRVELRQNGVSTVSIGVWEIIQKQVVEAIASTWAAKPELNKELLVADLKTAQEFQFSVNSEFIGCKQNFIEVAVDGNTVKDNDGRPVNFAASSSFLGEGKRITIKVSGQCSANNSFVSGSLLLRKIEH</sequence>
<evidence type="ECO:0000256" key="1">
    <source>
        <dbReference type="SAM" id="SignalP"/>
    </source>
</evidence>
<accession>A0ABY0LYA9</accession>
<feature type="chain" id="PRO_5047035483" description="Lipocalin-like domain-containing protein" evidence="1">
    <location>
        <begin position="19"/>
        <end position="217"/>
    </location>
</feature>